<accession>A0AAD4ZLQ4</accession>
<sequence length="106" mass="11381">MKLKVLYANHVVVVVVVVKEMEMNVIVKEVVMKVEVDMVEVEEKEGWAHGGGGGRLACLSSRPDKSCLGWWSPALALQDLGARNGIEGLGGILPRLGENGENAISL</sequence>
<dbReference type="Proteomes" id="UP001054821">
    <property type="component" value="Chromosome 1"/>
</dbReference>
<evidence type="ECO:0000313" key="2">
    <source>
        <dbReference type="Proteomes" id="UP001054821"/>
    </source>
</evidence>
<name>A0AAD4ZLQ4_PRUDU</name>
<dbReference type="AlphaFoldDB" id="A0AAD4ZLQ4"/>
<comment type="caution">
    <text evidence="1">The sequence shown here is derived from an EMBL/GenBank/DDBJ whole genome shotgun (WGS) entry which is preliminary data.</text>
</comment>
<evidence type="ECO:0000313" key="1">
    <source>
        <dbReference type="EMBL" id="KAI5350366.1"/>
    </source>
</evidence>
<proteinExistence type="predicted"/>
<reference evidence="1 2" key="1">
    <citation type="journal article" date="2022" name="G3 (Bethesda)">
        <title>Whole-genome sequence and methylome profiling of the almond [Prunus dulcis (Mill.) D.A. Webb] cultivar 'Nonpareil'.</title>
        <authorList>
            <person name="D'Amico-Willman K.M."/>
            <person name="Ouma W.Z."/>
            <person name="Meulia T."/>
            <person name="Sideli G.M."/>
            <person name="Gradziel T.M."/>
            <person name="Fresnedo-Ramirez J."/>
        </authorList>
    </citation>
    <scope>NUCLEOTIDE SEQUENCE [LARGE SCALE GENOMIC DNA]</scope>
    <source>
        <strain evidence="1">Clone GOH B32 T37-40</strain>
    </source>
</reference>
<dbReference type="EMBL" id="JAJFAZ020000001">
    <property type="protein sequence ID" value="KAI5350366.1"/>
    <property type="molecule type" value="Genomic_DNA"/>
</dbReference>
<protein>
    <submittedName>
        <fullName evidence="1">Uncharacterized protein</fullName>
    </submittedName>
</protein>
<gene>
    <name evidence="1" type="ORF">L3X38_003257</name>
</gene>
<keyword evidence="2" id="KW-1185">Reference proteome</keyword>
<organism evidence="1 2">
    <name type="scientific">Prunus dulcis</name>
    <name type="common">Almond</name>
    <name type="synonym">Amygdalus dulcis</name>
    <dbReference type="NCBI Taxonomy" id="3755"/>
    <lineage>
        <taxon>Eukaryota</taxon>
        <taxon>Viridiplantae</taxon>
        <taxon>Streptophyta</taxon>
        <taxon>Embryophyta</taxon>
        <taxon>Tracheophyta</taxon>
        <taxon>Spermatophyta</taxon>
        <taxon>Magnoliopsida</taxon>
        <taxon>eudicotyledons</taxon>
        <taxon>Gunneridae</taxon>
        <taxon>Pentapetalae</taxon>
        <taxon>rosids</taxon>
        <taxon>fabids</taxon>
        <taxon>Rosales</taxon>
        <taxon>Rosaceae</taxon>
        <taxon>Amygdaloideae</taxon>
        <taxon>Amygdaleae</taxon>
        <taxon>Prunus</taxon>
    </lineage>
</organism>